<reference evidence="3" key="1">
    <citation type="submission" date="2016-11" db="UniProtKB">
        <authorList>
            <consortium name="WormBaseParasite"/>
        </authorList>
    </citation>
    <scope>IDENTIFICATION</scope>
</reference>
<sequence>MPVDDTSDCASLIAGESSSSDGKQLIGGSRSEGLFKDAATEGVTRVSLSDAAEDNEHLRKTPTAAPSPWLP</sequence>
<proteinExistence type="predicted"/>
<name>A0A1I7XWL9_9BILA</name>
<protein>
    <submittedName>
        <fullName evidence="3">Uncharacterized protein</fullName>
    </submittedName>
</protein>
<feature type="region of interest" description="Disordered" evidence="1">
    <location>
        <begin position="1"/>
        <end position="71"/>
    </location>
</feature>
<evidence type="ECO:0000256" key="1">
    <source>
        <dbReference type="SAM" id="MobiDB-lite"/>
    </source>
</evidence>
<dbReference type="WBParaSite" id="L893_g10233.t1">
    <property type="protein sequence ID" value="L893_g10233.t1"/>
    <property type="gene ID" value="L893_g10233"/>
</dbReference>
<organism evidence="2 3">
    <name type="scientific">Steinernema glaseri</name>
    <dbReference type="NCBI Taxonomy" id="37863"/>
    <lineage>
        <taxon>Eukaryota</taxon>
        <taxon>Metazoa</taxon>
        <taxon>Ecdysozoa</taxon>
        <taxon>Nematoda</taxon>
        <taxon>Chromadorea</taxon>
        <taxon>Rhabditida</taxon>
        <taxon>Tylenchina</taxon>
        <taxon>Panagrolaimomorpha</taxon>
        <taxon>Strongyloidoidea</taxon>
        <taxon>Steinernematidae</taxon>
        <taxon>Steinernema</taxon>
    </lineage>
</organism>
<accession>A0A1I7XWL9</accession>
<keyword evidence="2" id="KW-1185">Reference proteome</keyword>
<dbReference type="AlphaFoldDB" id="A0A1I7XWL9"/>
<evidence type="ECO:0000313" key="2">
    <source>
        <dbReference type="Proteomes" id="UP000095287"/>
    </source>
</evidence>
<evidence type="ECO:0000313" key="3">
    <source>
        <dbReference type="WBParaSite" id="L893_g10233.t1"/>
    </source>
</evidence>
<dbReference type="Proteomes" id="UP000095287">
    <property type="component" value="Unplaced"/>
</dbReference>